<feature type="transmembrane region" description="Helical" evidence="1">
    <location>
        <begin position="164"/>
        <end position="183"/>
    </location>
</feature>
<keyword evidence="1" id="KW-0472">Membrane</keyword>
<reference evidence="3" key="1">
    <citation type="journal article" date="2017" name="Genome Announc.">
        <title>Twelve Complete Reference Genomes of Clinical Isolates in the Capnocytophaga Genus.</title>
        <authorList>
            <person name="Villarma A."/>
            <person name="Gulvik C.A."/>
            <person name="Rowe L.A."/>
            <person name="Sheth M."/>
            <person name="Juieng P."/>
            <person name="Nicholson A.C."/>
            <person name="Loparev V.N."/>
            <person name="McQuiston J.R."/>
        </authorList>
    </citation>
    <scope>NUCLEOTIDE SEQUENCE</scope>
    <source>
        <strain evidence="4">H3936</strain>
        <strain evidence="3">H5594</strain>
    </source>
</reference>
<evidence type="ECO:0000313" key="6">
    <source>
        <dbReference type="Proteomes" id="UP000243753"/>
    </source>
</evidence>
<sequence>MFKKHHLKIRLAFVVFLVLLLNKFLREGLDILNIEKAYIYYLLKIGAKTILFVLTLWLIKKNNFQTSNKNNIIITVVGIVIFCFSLFTIQKKIPSVISFDTNLLFLLSCLAVALFEELFFRVFTFNAFKRMGYKSFKLIVTTSTVFGLAHLVNFFNADYEKFSVLNQVVFAFSIGLLLQSIYVRFKSITICIVIHTIINYFGTYKTRLIHYNPLIENTHLESSYTFTDFIGTFLALIIITSIFILPISYLLQRRVN</sequence>
<feature type="transmembrane region" description="Helical" evidence="1">
    <location>
        <begin position="102"/>
        <end position="123"/>
    </location>
</feature>
<dbReference type="PANTHER" id="PTHR43592:SF15">
    <property type="entry name" value="CAAX AMINO TERMINAL PROTEASE FAMILY PROTEIN"/>
    <property type="match status" value="1"/>
</dbReference>
<evidence type="ECO:0000256" key="1">
    <source>
        <dbReference type="SAM" id="Phobius"/>
    </source>
</evidence>
<protein>
    <submittedName>
        <fullName evidence="3">CPBP family intramembrane metalloprotease</fullName>
    </submittedName>
</protein>
<feature type="transmembrane region" description="Helical" evidence="1">
    <location>
        <begin position="71"/>
        <end position="90"/>
    </location>
</feature>
<reference evidence="5 6" key="2">
    <citation type="submission" date="2017-06" db="EMBL/GenBank/DDBJ databases">
        <title>Capnocytophaga spp. assemblies.</title>
        <authorList>
            <person name="Gulvik C.A."/>
        </authorList>
    </citation>
    <scope>NUCLEOTIDE SEQUENCE [LARGE SCALE GENOMIC DNA]</scope>
    <source>
        <strain evidence="6">H3936</strain>
        <strain evidence="5">H5594</strain>
    </source>
</reference>
<feature type="transmembrane region" description="Helical" evidence="1">
    <location>
        <begin position="135"/>
        <end position="152"/>
    </location>
</feature>
<dbReference type="GO" id="GO:0080120">
    <property type="term" value="P:CAAX-box protein maturation"/>
    <property type="evidence" value="ECO:0007669"/>
    <property type="project" value="UniProtKB-ARBA"/>
</dbReference>
<dbReference type="PANTHER" id="PTHR43592">
    <property type="entry name" value="CAAX AMINO TERMINAL PROTEASE"/>
    <property type="match status" value="1"/>
</dbReference>
<dbReference type="InterPro" id="IPR003675">
    <property type="entry name" value="Rce1/LyrA-like_dom"/>
</dbReference>
<dbReference type="Pfam" id="PF02517">
    <property type="entry name" value="Rce1-like"/>
    <property type="match status" value="1"/>
</dbReference>
<dbReference type="RefSeq" id="WP_052521977.1">
    <property type="nucleotide sequence ID" value="NZ_BOQJ01000009.1"/>
</dbReference>
<gene>
    <name evidence="4" type="ORF">CGC54_09035</name>
    <name evidence="3" type="ORF">CGC56_09345</name>
</gene>
<keyword evidence="1" id="KW-1133">Transmembrane helix</keyword>
<keyword evidence="3" id="KW-0482">Metalloprotease</keyword>
<evidence type="ECO:0000313" key="4">
    <source>
        <dbReference type="EMBL" id="ATA94464.1"/>
    </source>
</evidence>
<dbReference type="GO" id="GO:0004175">
    <property type="term" value="F:endopeptidase activity"/>
    <property type="evidence" value="ECO:0007669"/>
    <property type="project" value="UniProtKB-ARBA"/>
</dbReference>
<name>A0A0B7IDD3_9FLAO</name>
<feature type="transmembrane region" description="Helical" evidence="1">
    <location>
        <begin position="229"/>
        <end position="251"/>
    </location>
</feature>
<feature type="domain" description="CAAX prenyl protease 2/Lysostaphin resistance protein A-like" evidence="2">
    <location>
        <begin position="103"/>
        <end position="201"/>
    </location>
</feature>
<keyword evidence="3" id="KW-0378">Hydrolase</keyword>
<feature type="transmembrane region" description="Helical" evidence="1">
    <location>
        <begin position="190"/>
        <end position="209"/>
    </location>
</feature>
<feature type="transmembrane region" description="Helical" evidence="1">
    <location>
        <begin position="38"/>
        <end position="59"/>
    </location>
</feature>
<dbReference type="EMBL" id="CP022389">
    <property type="protein sequence ID" value="ATA94464.1"/>
    <property type="molecule type" value="Genomic_DNA"/>
</dbReference>
<keyword evidence="1" id="KW-0812">Transmembrane</keyword>
<accession>A0A0B7IDD3</accession>
<evidence type="ECO:0000313" key="3">
    <source>
        <dbReference type="EMBL" id="ATA92341.1"/>
    </source>
</evidence>
<proteinExistence type="predicted"/>
<dbReference type="Proteomes" id="UP000243136">
    <property type="component" value="Chromosome"/>
</dbReference>
<organism evidence="3 5">
    <name type="scientific">Capnocytophaga canimorsus</name>
    <dbReference type="NCBI Taxonomy" id="28188"/>
    <lineage>
        <taxon>Bacteria</taxon>
        <taxon>Pseudomonadati</taxon>
        <taxon>Bacteroidota</taxon>
        <taxon>Flavobacteriia</taxon>
        <taxon>Flavobacteriales</taxon>
        <taxon>Flavobacteriaceae</taxon>
        <taxon>Capnocytophaga</taxon>
    </lineage>
</organism>
<dbReference type="Proteomes" id="UP000243753">
    <property type="component" value="Chromosome"/>
</dbReference>
<dbReference type="AlphaFoldDB" id="A0A0B7IDD3"/>
<dbReference type="GO" id="GO:0008237">
    <property type="term" value="F:metallopeptidase activity"/>
    <property type="evidence" value="ECO:0007669"/>
    <property type="project" value="UniProtKB-KW"/>
</dbReference>
<dbReference type="EMBL" id="CP022388">
    <property type="protein sequence ID" value="ATA92341.1"/>
    <property type="molecule type" value="Genomic_DNA"/>
</dbReference>
<keyword evidence="3" id="KW-0645">Protease</keyword>
<evidence type="ECO:0000313" key="5">
    <source>
        <dbReference type="Proteomes" id="UP000243136"/>
    </source>
</evidence>
<dbReference type="GO" id="GO:0006508">
    <property type="term" value="P:proteolysis"/>
    <property type="evidence" value="ECO:0007669"/>
    <property type="project" value="UniProtKB-KW"/>
</dbReference>
<evidence type="ECO:0000259" key="2">
    <source>
        <dbReference type="Pfam" id="PF02517"/>
    </source>
</evidence>